<dbReference type="OrthoDB" id="1417183at2"/>
<dbReference type="Gene3D" id="3.40.50.720">
    <property type="entry name" value="NAD(P)-binding Rossmann-like Domain"/>
    <property type="match status" value="1"/>
</dbReference>
<feature type="domain" description="AB hydrolase-1" evidence="1">
    <location>
        <begin position="374"/>
        <end position="475"/>
    </location>
</feature>
<feature type="domain" description="Thioester reductase (TE)" evidence="2">
    <location>
        <begin position="5"/>
        <end position="230"/>
    </location>
</feature>
<dbReference type="GO" id="GO:0005737">
    <property type="term" value="C:cytoplasm"/>
    <property type="evidence" value="ECO:0007669"/>
    <property type="project" value="TreeGrafter"/>
</dbReference>
<evidence type="ECO:0000313" key="4">
    <source>
        <dbReference type="Proteomes" id="UP000187074"/>
    </source>
</evidence>
<gene>
    <name evidence="3" type="ORF">BK123_06235</name>
</gene>
<evidence type="ECO:0008006" key="5">
    <source>
        <dbReference type="Google" id="ProtNLM"/>
    </source>
</evidence>
<comment type="caution">
    <text evidence="3">The sequence shown here is derived from an EMBL/GenBank/DDBJ whole genome shotgun (WGS) entry which is preliminary data.</text>
</comment>
<dbReference type="GO" id="GO:0004029">
    <property type="term" value="F:aldehyde dehydrogenase (NAD+) activity"/>
    <property type="evidence" value="ECO:0007669"/>
    <property type="project" value="TreeGrafter"/>
</dbReference>
<dbReference type="RefSeq" id="WP_076321534.1">
    <property type="nucleotide sequence ID" value="NZ_MRTF01000002.1"/>
</dbReference>
<dbReference type="Gene3D" id="3.40.50.1820">
    <property type="entry name" value="alpha/beta hydrolase"/>
    <property type="match status" value="1"/>
</dbReference>
<dbReference type="InterPro" id="IPR000073">
    <property type="entry name" value="AB_hydrolase_1"/>
</dbReference>
<organism evidence="3 4">
    <name type="scientific">Paenibacillus lautus</name>
    <name type="common">Bacillus lautus</name>
    <dbReference type="NCBI Taxonomy" id="1401"/>
    <lineage>
        <taxon>Bacteria</taxon>
        <taxon>Bacillati</taxon>
        <taxon>Bacillota</taxon>
        <taxon>Bacilli</taxon>
        <taxon>Bacillales</taxon>
        <taxon>Paenibacillaceae</taxon>
        <taxon>Paenibacillus</taxon>
    </lineage>
</organism>
<dbReference type="SUPFAM" id="SSF53474">
    <property type="entry name" value="alpha/beta-Hydrolases"/>
    <property type="match status" value="1"/>
</dbReference>
<reference evidence="3 4" key="1">
    <citation type="submission" date="2016-11" db="EMBL/GenBank/DDBJ databases">
        <title>Paenibacillus species isolates.</title>
        <authorList>
            <person name="Beno S.M."/>
        </authorList>
    </citation>
    <scope>NUCLEOTIDE SEQUENCE [LARGE SCALE GENOMIC DNA]</scope>
    <source>
        <strain evidence="3 4">FSL F4-0100</strain>
    </source>
</reference>
<dbReference type="PANTHER" id="PTHR48079">
    <property type="entry name" value="PROTEIN YEEZ"/>
    <property type="match status" value="1"/>
</dbReference>
<dbReference type="Proteomes" id="UP000187074">
    <property type="component" value="Unassembled WGS sequence"/>
</dbReference>
<dbReference type="InterPro" id="IPR051783">
    <property type="entry name" value="NAD(P)-dependent_oxidoreduct"/>
</dbReference>
<protein>
    <recommendedName>
        <fullName evidence="5">Alpha/beta fold hydrolase</fullName>
    </recommendedName>
</protein>
<evidence type="ECO:0000259" key="1">
    <source>
        <dbReference type="Pfam" id="PF00561"/>
    </source>
</evidence>
<dbReference type="STRING" id="1401.BK123_06235"/>
<dbReference type="Pfam" id="PF07993">
    <property type="entry name" value="NAD_binding_4"/>
    <property type="match status" value="1"/>
</dbReference>
<evidence type="ECO:0000259" key="2">
    <source>
        <dbReference type="Pfam" id="PF07993"/>
    </source>
</evidence>
<dbReference type="AlphaFoldDB" id="A0A1R1B556"/>
<accession>A0A1R1B556</accession>
<dbReference type="Pfam" id="PF00561">
    <property type="entry name" value="Abhydrolase_1"/>
    <property type="match status" value="1"/>
</dbReference>
<dbReference type="InterPro" id="IPR036291">
    <property type="entry name" value="NAD(P)-bd_dom_sf"/>
</dbReference>
<proteinExistence type="predicted"/>
<evidence type="ECO:0000313" key="3">
    <source>
        <dbReference type="EMBL" id="OME94713.1"/>
    </source>
</evidence>
<dbReference type="SUPFAM" id="SSF51735">
    <property type="entry name" value="NAD(P)-binding Rossmann-fold domains"/>
    <property type="match status" value="1"/>
</dbReference>
<dbReference type="PRINTS" id="PR00111">
    <property type="entry name" value="ABHYDROLASE"/>
</dbReference>
<name>A0A1R1B556_PAELA</name>
<dbReference type="InterPro" id="IPR029058">
    <property type="entry name" value="AB_hydrolase_fold"/>
</dbReference>
<dbReference type="PANTHER" id="PTHR48079:SF6">
    <property type="entry name" value="NAD(P)-BINDING DOMAIN-CONTAINING PROTEIN-RELATED"/>
    <property type="match status" value="1"/>
</dbReference>
<dbReference type="EMBL" id="MRTF01000002">
    <property type="protein sequence ID" value="OME94713.1"/>
    <property type="molecule type" value="Genomic_DNA"/>
</dbReference>
<sequence>MNIFLTGGTGFIGKQIIKLMPKHHRTIVLVRSINKFNNMVNSLVPSGHQNVVPVLGDLTQPNLGLKGNDLRLVMDSDIIIHAGGPMNIELDQSAAERVFLQASKEIASIARSVHQKKALKQFIHVVGFMSPYNEENFSDDQTGFHLEKAPPYEQMKFKADMYIRQTMHDLGIPLSVVNPGVVIGDSITGKTEQLGGLSILVDSTRRKLMPFVPGGKEHWIPMVHVDHVASLVSALVEEEQPLNNTYFLLDEKYNTPNMKELVTAIAKEVRVKAPVGTVSLKLMKSLLRMGVGKLVKIPEASMEFIVKPDFPTTSIKEMGYKHNLNISLQQTTLPFVITDLDYRLSHKDSIYSDNFHNSRVGNLTALVREGNGIPIIMLHGTFAGADCFIPLANSLPHQPIWLVDLPGFGRSPYHHNPQTMAGYINSVVDLILSFQSPVILIGHSFGGLVAAHAAEQLQERIKKLILLQPVLHPAHYKYRSSHVTKFFLSLMNKSMFKRRLLANGSFLNEKEIPDSYLDYVMEDLQSPRVRTSNSEVMSAISNPHSIQANPDGIDLNKLNILWGDKDLEYSVPNEWSRNPITYLPLGHQFPISHPEITAQWIQKWIQ</sequence>
<dbReference type="InterPro" id="IPR013120">
    <property type="entry name" value="FAR_NAD-bd"/>
</dbReference>